<dbReference type="SUPFAM" id="SSF52172">
    <property type="entry name" value="CheY-like"/>
    <property type="match status" value="2"/>
</dbReference>
<dbReference type="Proteomes" id="UP000546464">
    <property type="component" value="Unassembled WGS sequence"/>
</dbReference>
<dbReference type="CDD" id="cd00156">
    <property type="entry name" value="REC"/>
    <property type="match status" value="1"/>
</dbReference>
<gene>
    <name evidence="4" type="ORF">H5P28_12105</name>
</gene>
<dbReference type="GO" id="GO:0000160">
    <property type="term" value="P:phosphorelay signal transduction system"/>
    <property type="evidence" value="ECO:0007669"/>
    <property type="project" value="InterPro"/>
</dbReference>
<dbReference type="InterPro" id="IPR001789">
    <property type="entry name" value="Sig_transdc_resp-reg_receiver"/>
</dbReference>
<comment type="caution">
    <text evidence="2">Lacks conserved residue(s) required for the propagation of feature annotation.</text>
</comment>
<dbReference type="Pfam" id="PF00072">
    <property type="entry name" value="Response_reg"/>
    <property type="match status" value="2"/>
</dbReference>
<feature type="modified residue" description="4-aspartylphosphate" evidence="2">
    <location>
        <position position="53"/>
    </location>
</feature>
<sequence length="366" mass="40744">MKKKILSVDDSKAVRALVKKAFSNFEIDIIEAPNGVEGLSAASKEIPNLILLDVTMPVMDGVEMLTRLKGDPALKGIPVIMLTAEGGREKVMSIAKLGIRDYIVKPFKEGVLIDKVSRIIDLSKDSRRKTILDPARVLLVEDKPAIVEAVRQGLAGTPWEIMAAGSAYDAIDRFVDREYDLVIISLSFDGDISFEVFKKMKAHNSKVPIVGLVVKTDTDRQHKALQAGFDSIITKPIDQAELETRACRSMGIDTSPRYYLFENGRMRVVAPDVCTQARVIEMRSFMERKVTEAVDSGHTSVLIDGSQVTEMDVNLIKFLIELMNACERIDMNCQILASERLRKECDGFEESKSWKFVDETILAAAE</sequence>
<name>A0A842HIF7_9BACT</name>
<dbReference type="Gene3D" id="3.40.50.2300">
    <property type="match status" value="2"/>
</dbReference>
<dbReference type="RefSeq" id="WP_185675967.1">
    <property type="nucleotide sequence ID" value="NZ_JACHVB010000035.1"/>
</dbReference>
<comment type="caution">
    <text evidence="4">The sequence shown here is derived from an EMBL/GenBank/DDBJ whole genome shotgun (WGS) entry which is preliminary data.</text>
</comment>
<dbReference type="PROSITE" id="PS50110">
    <property type="entry name" value="RESPONSE_REGULATORY"/>
    <property type="match status" value="2"/>
</dbReference>
<protein>
    <submittedName>
        <fullName evidence="4">Response regulator</fullName>
    </submittedName>
</protein>
<dbReference type="EMBL" id="JACHVB010000035">
    <property type="protein sequence ID" value="MBC2595001.1"/>
    <property type="molecule type" value="Genomic_DNA"/>
</dbReference>
<accession>A0A842HIF7</accession>
<dbReference type="PANTHER" id="PTHR44591:SF3">
    <property type="entry name" value="RESPONSE REGULATORY DOMAIN-CONTAINING PROTEIN"/>
    <property type="match status" value="1"/>
</dbReference>
<reference evidence="4 5" key="1">
    <citation type="submission" date="2020-07" db="EMBL/GenBank/DDBJ databases">
        <authorList>
            <person name="Feng X."/>
        </authorList>
    </citation>
    <scope>NUCLEOTIDE SEQUENCE [LARGE SCALE GENOMIC DNA]</scope>
    <source>
        <strain evidence="4 5">JCM31066</strain>
    </source>
</reference>
<dbReference type="PANTHER" id="PTHR44591">
    <property type="entry name" value="STRESS RESPONSE REGULATOR PROTEIN 1"/>
    <property type="match status" value="1"/>
</dbReference>
<evidence type="ECO:0000313" key="5">
    <source>
        <dbReference type="Proteomes" id="UP000546464"/>
    </source>
</evidence>
<evidence type="ECO:0000313" key="4">
    <source>
        <dbReference type="EMBL" id="MBC2595001.1"/>
    </source>
</evidence>
<dbReference type="InterPro" id="IPR011006">
    <property type="entry name" value="CheY-like_superfamily"/>
</dbReference>
<proteinExistence type="predicted"/>
<dbReference type="SMART" id="SM00448">
    <property type="entry name" value="REC"/>
    <property type="match status" value="2"/>
</dbReference>
<dbReference type="InterPro" id="IPR050595">
    <property type="entry name" value="Bact_response_regulator"/>
</dbReference>
<keyword evidence="5" id="KW-1185">Reference proteome</keyword>
<evidence type="ECO:0000256" key="1">
    <source>
        <dbReference type="ARBA" id="ARBA00022553"/>
    </source>
</evidence>
<evidence type="ECO:0000256" key="2">
    <source>
        <dbReference type="PROSITE-ProRule" id="PRU00169"/>
    </source>
</evidence>
<feature type="domain" description="Response regulatory" evidence="3">
    <location>
        <begin position="136"/>
        <end position="250"/>
    </location>
</feature>
<dbReference type="AlphaFoldDB" id="A0A842HIF7"/>
<organism evidence="4 5">
    <name type="scientific">Ruficoccus amylovorans</name>
    <dbReference type="NCBI Taxonomy" id="1804625"/>
    <lineage>
        <taxon>Bacteria</taxon>
        <taxon>Pseudomonadati</taxon>
        <taxon>Verrucomicrobiota</taxon>
        <taxon>Opitutia</taxon>
        <taxon>Puniceicoccales</taxon>
        <taxon>Cerasicoccaceae</taxon>
        <taxon>Ruficoccus</taxon>
    </lineage>
</organism>
<evidence type="ECO:0000259" key="3">
    <source>
        <dbReference type="PROSITE" id="PS50110"/>
    </source>
</evidence>
<feature type="domain" description="Response regulatory" evidence="3">
    <location>
        <begin position="4"/>
        <end position="120"/>
    </location>
</feature>
<keyword evidence="1 2" id="KW-0597">Phosphoprotein</keyword>